<dbReference type="Pfam" id="PF02720">
    <property type="entry name" value="DUF222"/>
    <property type="match status" value="1"/>
</dbReference>
<gene>
    <name evidence="3" type="ORF">ACFQB0_14530</name>
</gene>
<accession>A0ABW1VKN9</accession>
<keyword evidence="4" id="KW-1185">Reference proteome</keyword>
<organism evidence="3 4">
    <name type="scientific">Luethyella okanaganae</name>
    <dbReference type="NCBI Taxonomy" id="69372"/>
    <lineage>
        <taxon>Bacteria</taxon>
        <taxon>Bacillati</taxon>
        <taxon>Actinomycetota</taxon>
        <taxon>Actinomycetes</taxon>
        <taxon>Micrococcales</taxon>
        <taxon>Microbacteriaceae</taxon>
        <taxon>Luethyella</taxon>
    </lineage>
</organism>
<protein>
    <submittedName>
        <fullName evidence="3">DUF222 domain-containing protein</fullName>
    </submittedName>
</protein>
<dbReference type="CDD" id="cd00085">
    <property type="entry name" value="HNHc"/>
    <property type="match status" value="1"/>
</dbReference>
<dbReference type="EMBL" id="JBHSTP010000004">
    <property type="protein sequence ID" value="MFC6357324.1"/>
    <property type="molecule type" value="Genomic_DNA"/>
</dbReference>
<feature type="region of interest" description="Disordered" evidence="1">
    <location>
        <begin position="415"/>
        <end position="440"/>
    </location>
</feature>
<evidence type="ECO:0000256" key="1">
    <source>
        <dbReference type="SAM" id="MobiDB-lite"/>
    </source>
</evidence>
<feature type="domain" description="DUF222" evidence="2">
    <location>
        <begin position="75"/>
        <end position="354"/>
    </location>
</feature>
<reference evidence="4" key="1">
    <citation type="journal article" date="2019" name="Int. J. Syst. Evol. Microbiol.">
        <title>The Global Catalogue of Microorganisms (GCM) 10K type strain sequencing project: providing services to taxonomists for standard genome sequencing and annotation.</title>
        <authorList>
            <consortium name="The Broad Institute Genomics Platform"/>
            <consortium name="The Broad Institute Genome Sequencing Center for Infectious Disease"/>
            <person name="Wu L."/>
            <person name="Ma J."/>
        </authorList>
    </citation>
    <scope>NUCLEOTIDE SEQUENCE [LARGE SCALE GENOMIC DNA]</scope>
    <source>
        <strain evidence="4">CCUG 43304</strain>
    </source>
</reference>
<name>A0ABW1VKN9_9MICO</name>
<dbReference type="Proteomes" id="UP001596306">
    <property type="component" value="Unassembled WGS sequence"/>
</dbReference>
<feature type="region of interest" description="Disordered" evidence="1">
    <location>
        <begin position="254"/>
        <end position="274"/>
    </location>
</feature>
<dbReference type="InterPro" id="IPR003870">
    <property type="entry name" value="DUF222"/>
</dbReference>
<sequence length="440" mass="48788">MKPAGSILDDALIDAHPVVSASSADRLSQLLERVAEDDRALAMHAASRSRSIEQARVWASGSDDIVPPGARLSDRDRQEWVRRSFVAEIACLLRMPERSAERLIDESEMLVNELPATLNALALAQISYRHAQIVLDQARTLPDTIRAAFEVAVLGAAPNLTVSAFRKKTIRMRERMHPDSIAERCRRAVTERRFAIEPDCDGMAWLHHYLPVTQATGIFERVTGLARSLQGPGETRTLEHLRADVAGELLLDGCQNPHASRGGDDGNGNSARKHGIRPTVIVTVPVMTLLGRSEELGELAGYGPIDPDTARELAAHAPSFIRLLTHPETGVVLSVGRDRYTVPPDLRTWLQIRDETCRFPGCQRAVRHCDIDHTSAWRHEGPTAADNLAHLCRAHHRLKHQTTWRLSQDRHGTLEWTTPSGRSYKTRPAVELHGSAPPPF</sequence>
<evidence type="ECO:0000313" key="4">
    <source>
        <dbReference type="Proteomes" id="UP001596306"/>
    </source>
</evidence>
<dbReference type="RefSeq" id="WP_386733038.1">
    <property type="nucleotide sequence ID" value="NZ_JBHSTP010000004.1"/>
</dbReference>
<comment type="caution">
    <text evidence="3">The sequence shown here is derived from an EMBL/GenBank/DDBJ whole genome shotgun (WGS) entry which is preliminary data.</text>
</comment>
<proteinExistence type="predicted"/>
<dbReference type="InterPro" id="IPR003615">
    <property type="entry name" value="HNH_nuc"/>
</dbReference>
<evidence type="ECO:0000259" key="2">
    <source>
        <dbReference type="Pfam" id="PF02720"/>
    </source>
</evidence>
<dbReference type="Gene3D" id="1.10.30.50">
    <property type="match status" value="1"/>
</dbReference>
<evidence type="ECO:0000313" key="3">
    <source>
        <dbReference type="EMBL" id="MFC6357324.1"/>
    </source>
</evidence>